<comment type="caution">
    <text evidence="3">The sequence shown here is derived from an EMBL/GenBank/DDBJ whole genome shotgun (WGS) entry which is preliminary data.</text>
</comment>
<keyword evidence="4" id="KW-1185">Reference proteome</keyword>
<keyword evidence="2" id="KW-0732">Signal</keyword>
<feature type="compositionally biased region" description="Polar residues" evidence="1">
    <location>
        <begin position="335"/>
        <end position="358"/>
    </location>
</feature>
<evidence type="ECO:0000313" key="4">
    <source>
        <dbReference type="Proteomes" id="UP000660070"/>
    </source>
</evidence>
<gene>
    <name evidence="3" type="ORF">IV494_09165</name>
</gene>
<dbReference type="EMBL" id="JADPVI010000002">
    <property type="protein sequence ID" value="MBF8457348.1"/>
    <property type="molecule type" value="Genomic_DNA"/>
</dbReference>
<name>A0ABS0FCA8_9FLAO</name>
<feature type="compositionally biased region" description="Low complexity" evidence="1">
    <location>
        <begin position="306"/>
        <end position="319"/>
    </location>
</feature>
<proteinExistence type="predicted"/>
<evidence type="ECO:0008006" key="5">
    <source>
        <dbReference type="Google" id="ProtNLM"/>
    </source>
</evidence>
<accession>A0ABS0FCA8</accession>
<dbReference type="RefSeq" id="WP_196079849.1">
    <property type="nucleotide sequence ID" value="NZ_JADPVI010000002.1"/>
</dbReference>
<dbReference type="Proteomes" id="UP000660070">
    <property type="component" value="Unassembled WGS sequence"/>
</dbReference>
<evidence type="ECO:0000256" key="2">
    <source>
        <dbReference type="SAM" id="SignalP"/>
    </source>
</evidence>
<sequence>MKKIFFGLSVFLSALISAQNYPDHYPTNANNNNSSYYGDEEDATYFPDDYYYEYPSDYYTNDFYQSSYNDYRNSIYDVNWNSFFARHRLSSWQIQQIMILNDSYPSYSAWNSYYRYNPDRWYYDRFYALQNIMGPRIFVVFQNNYYHGYNPVVYYQNYRRQHYVTNIYVVPRYRNININRYRIDRTQYQQNNPRQEMGFRDNGRNTNGNWQNNSNNSGFRSTDNLSTTPRNSGFRSNADTAVKTNPQLNDSGFRSNADVKPQTTTPQTSGGFRSNAETAVKTSPQINTGGFRNNSDVRPQSTAPQNNGFRNNNSGSRNSDAGLRNKSQERKIEKNSSQQKRAPEIRTSNSSGFRFTGR</sequence>
<organism evidence="3 4">
    <name type="scientific">Kaistella gelatinilytica</name>
    <dbReference type="NCBI Taxonomy" id="2787636"/>
    <lineage>
        <taxon>Bacteria</taxon>
        <taxon>Pseudomonadati</taxon>
        <taxon>Bacteroidota</taxon>
        <taxon>Flavobacteriia</taxon>
        <taxon>Flavobacteriales</taxon>
        <taxon>Weeksellaceae</taxon>
        <taxon>Chryseobacterium group</taxon>
        <taxon>Kaistella</taxon>
    </lineage>
</organism>
<feature type="signal peptide" evidence="2">
    <location>
        <begin position="1"/>
        <end position="18"/>
    </location>
</feature>
<evidence type="ECO:0000256" key="1">
    <source>
        <dbReference type="SAM" id="MobiDB-lite"/>
    </source>
</evidence>
<evidence type="ECO:0000313" key="3">
    <source>
        <dbReference type="EMBL" id="MBF8457348.1"/>
    </source>
</evidence>
<protein>
    <recommendedName>
        <fullName evidence="5">DUF3300 domain-containing protein</fullName>
    </recommendedName>
</protein>
<feature type="chain" id="PRO_5046620013" description="DUF3300 domain-containing protein" evidence="2">
    <location>
        <begin position="19"/>
        <end position="358"/>
    </location>
</feature>
<feature type="region of interest" description="Disordered" evidence="1">
    <location>
        <begin position="186"/>
        <end position="358"/>
    </location>
</feature>
<feature type="compositionally biased region" description="Polar residues" evidence="1">
    <location>
        <begin position="219"/>
        <end position="254"/>
    </location>
</feature>
<feature type="compositionally biased region" description="Low complexity" evidence="1">
    <location>
        <begin position="204"/>
        <end position="218"/>
    </location>
</feature>
<feature type="compositionally biased region" description="Polar residues" evidence="1">
    <location>
        <begin position="261"/>
        <end position="305"/>
    </location>
</feature>
<reference evidence="3 4" key="1">
    <citation type="submission" date="2020-11" db="EMBL/GenBank/DDBJ databases">
        <title>Kaistella gelatinilytica sp. nov., a flavobacterium isolated from Antarctic Soil.</title>
        <authorList>
            <person name="Li J."/>
        </authorList>
    </citation>
    <scope>NUCLEOTIDE SEQUENCE [LARGE SCALE GENOMIC DNA]</scope>
    <source>
        <strain evidence="3 4">G5-32</strain>
    </source>
</reference>